<feature type="domain" description="Peptidase M24" evidence="2">
    <location>
        <begin position="233"/>
        <end position="440"/>
    </location>
</feature>
<protein>
    <submittedName>
        <fullName evidence="4">Aminopeptidase P family protein</fullName>
    </submittedName>
</protein>
<dbReference type="InterPro" id="IPR000587">
    <property type="entry name" value="Creatinase_N"/>
</dbReference>
<proteinExistence type="predicted"/>
<keyword evidence="4" id="KW-0378">Hydrolase</keyword>
<dbReference type="InterPro" id="IPR036005">
    <property type="entry name" value="Creatinase/aminopeptidase-like"/>
</dbReference>
<dbReference type="Gene3D" id="3.40.350.10">
    <property type="entry name" value="Creatinase/prolidase N-terminal domain"/>
    <property type="match status" value="1"/>
</dbReference>
<dbReference type="InterPro" id="IPR000994">
    <property type="entry name" value="Pept_M24"/>
</dbReference>
<dbReference type="PANTHER" id="PTHR46112:SF2">
    <property type="entry name" value="XAA-PRO AMINOPEPTIDASE P-RELATED"/>
    <property type="match status" value="1"/>
</dbReference>
<evidence type="ECO:0000256" key="1">
    <source>
        <dbReference type="SAM" id="MobiDB-lite"/>
    </source>
</evidence>
<gene>
    <name evidence="4" type="ORF">F4Y60_05420</name>
</gene>
<dbReference type="Pfam" id="PF00557">
    <property type="entry name" value="Peptidase_M24"/>
    <property type="match status" value="1"/>
</dbReference>
<dbReference type="EMBL" id="VXRY01000219">
    <property type="protein sequence ID" value="MXY33522.1"/>
    <property type="molecule type" value="Genomic_DNA"/>
</dbReference>
<dbReference type="CDD" id="cd01066">
    <property type="entry name" value="APP_MetAP"/>
    <property type="match status" value="1"/>
</dbReference>
<sequence length="457" mass="51062">MAGRIRSRRVPFSAPRQPAGTWHRVGTGLPRPSRALVFAWLTDGIPSHRLFWKSRAANRGERTQDMSTEPCAATPFPREEHLSRQARLRSELGRRGLDAMLVFAQESHFWLTGYDTGGYVFFQCAVITADDRPIVLLTRRPDLVQARRTSTIEDIRIWWDADDANPAMDLKSILEELHLKGGRIGIELNTHGLTGWNLWRVQHALDGWCTLVDDDHVIRRLRLIKSPGEIAYTRKAAEILDRSLDAVIAASRPGILDSEVKAAYLTSILQDGADMPPNPPLFNSGPRAVYGRGVSEPRRIESQDQILVEYPVAYRRYNVKTEWTILFGDVPAEHRMMYDVARETLHRMTEIARPGTTLGEIFDVHARGLDEGGYKKHRYGATGYSVGCTFSPTSMDVPPMIYSGNATVCEPGMTLFYHVMIGDSDTGYGMGVGHTLLVTEGAPDVLTGLPDDLTVVH</sequence>
<name>A0A6B0Y0U9_9RHOB</name>
<dbReference type="PANTHER" id="PTHR46112">
    <property type="entry name" value="AMINOPEPTIDASE"/>
    <property type="match status" value="1"/>
</dbReference>
<evidence type="ECO:0000259" key="3">
    <source>
        <dbReference type="Pfam" id="PF01321"/>
    </source>
</evidence>
<dbReference type="InterPro" id="IPR029149">
    <property type="entry name" value="Creatin/AminoP/Spt16_N"/>
</dbReference>
<organism evidence="4">
    <name type="scientific">Boseongicola sp. SB0664_bin_43</name>
    <dbReference type="NCBI Taxonomy" id="2604844"/>
    <lineage>
        <taxon>Bacteria</taxon>
        <taxon>Pseudomonadati</taxon>
        <taxon>Pseudomonadota</taxon>
        <taxon>Alphaproteobacteria</taxon>
        <taxon>Rhodobacterales</taxon>
        <taxon>Paracoccaceae</taxon>
        <taxon>Boseongicola</taxon>
    </lineage>
</organism>
<dbReference type="Gene3D" id="3.90.230.10">
    <property type="entry name" value="Creatinase/methionine aminopeptidase superfamily"/>
    <property type="match status" value="1"/>
</dbReference>
<accession>A0A6B0Y0U9</accession>
<evidence type="ECO:0000313" key="4">
    <source>
        <dbReference type="EMBL" id="MXY33522.1"/>
    </source>
</evidence>
<dbReference type="SUPFAM" id="SSF53092">
    <property type="entry name" value="Creatinase/prolidase N-terminal domain"/>
    <property type="match status" value="1"/>
</dbReference>
<dbReference type="InterPro" id="IPR050659">
    <property type="entry name" value="Peptidase_M24B"/>
</dbReference>
<dbReference type="SUPFAM" id="SSF55920">
    <property type="entry name" value="Creatinase/aminopeptidase"/>
    <property type="match status" value="1"/>
</dbReference>
<dbReference type="GO" id="GO:0004177">
    <property type="term" value="F:aminopeptidase activity"/>
    <property type="evidence" value="ECO:0007669"/>
    <property type="project" value="UniProtKB-KW"/>
</dbReference>
<evidence type="ECO:0000259" key="2">
    <source>
        <dbReference type="Pfam" id="PF00557"/>
    </source>
</evidence>
<keyword evidence="4" id="KW-0645">Protease</keyword>
<reference evidence="4" key="1">
    <citation type="submission" date="2019-09" db="EMBL/GenBank/DDBJ databases">
        <title>Characterisation of the sponge microbiome using genome-centric metagenomics.</title>
        <authorList>
            <person name="Engelberts J.P."/>
            <person name="Robbins S.J."/>
            <person name="De Goeij J.M."/>
            <person name="Aranda M."/>
            <person name="Bell S.C."/>
            <person name="Webster N.S."/>
        </authorList>
    </citation>
    <scope>NUCLEOTIDE SEQUENCE</scope>
    <source>
        <strain evidence="4">SB0664_bin_43</strain>
    </source>
</reference>
<comment type="caution">
    <text evidence="4">The sequence shown here is derived from an EMBL/GenBank/DDBJ whole genome shotgun (WGS) entry which is preliminary data.</text>
</comment>
<keyword evidence="4" id="KW-0031">Aminopeptidase</keyword>
<feature type="region of interest" description="Disordered" evidence="1">
    <location>
        <begin position="1"/>
        <end position="25"/>
    </location>
</feature>
<feature type="domain" description="Creatinase N-terminal" evidence="3">
    <location>
        <begin position="84"/>
        <end position="224"/>
    </location>
</feature>
<dbReference type="Pfam" id="PF01321">
    <property type="entry name" value="Creatinase_N"/>
    <property type="match status" value="1"/>
</dbReference>
<dbReference type="AlphaFoldDB" id="A0A6B0Y0U9"/>